<proteinExistence type="predicted"/>
<evidence type="ECO:0000256" key="2">
    <source>
        <dbReference type="SAM" id="Phobius"/>
    </source>
</evidence>
<dbReference type="AlphaFoldDB" id="A0A6J6X979"/>
<sequence>MAADGVNRCTGGNNGTVKRPSPAAKRTIAALAVGLGLALVVVGLNESVTGRAAQRLPDQIQSINPVRSAAQVQRQEKIEIDLIDGYTGVLVVNNVELDVVSLDALPVAKPGQQVSLPLAVIFEPGNNTLSFQPTEGALVEKYNTGVNTVTVRYWKIVDGQSAARSFTWQFNVI</sequence>
<name>A0A6J6X979_9ZZZZ</name>
<keyword evidence="2" id="KW-0472">Membrane</keyword>
<protein>
    <submittedName>
        <fullName evidence="3">Unannotated protein</fullName>
    </submittedName>
</protein>
<keyword evidence="2" id="KW-1133">Transmembrane helix</keyword>
<feature type="region of interest" description="Disordered" evidence="1">
    <location>
        <begin position="1"/>
        <end position="20"/>
    </location>
</feature>
<feature type="transmembrane region" description="Helical" evidence="2">
    <location>
        <begin position="27"/>
        <end position="45"/>
    </location>
</feature>
<reference evidence="3" key="1">
    <citation type="submission" date="2020-05" db="EMBL/GenBank/DDBJ databases">
        <authorList>
            <person name="Chiriac C."/>
            <person name="Salcher M."/>
            <person name="Ghai R."/>
            <person name="Kavagutti S V."/>
        </authorList>
    </citation>
    <scope>NUCLEOTIDE SEQUENCE</scope>
</reference>
<evidence type="ECO:0000313" key="3">
    <source>
        <dbReference type="EMBL" id="CAB4792353.1"/>
    </source>
</evidence>
<keyword evidence="2" id="KW-0812">Transmembrane</keyword>
<gene>
    <name evidence="3" type="ORF">UFOPK2992_00530</name>
</gene>
<accession>A0A6J6X979</accession>
<dbReference type="EMBL" id="CAFAAI010000070">
    <property type="protein sequence ID" value="CAB4792353.1"/>
    <property type="molecule type" value="Genomic_DNA"/>
</dbReference>
<organism evidence="3">
    <name type="scientific">freshwater metagenome</name>
    <dbReference type="NCBI Taxonomy" id="449393"/>
    <lineage>
        <taxon>unclassified sequences</taxon>
        <taxon>metagenomes</taxon>
        <taxon>ecological metagenomes</taxon>
    </lineage>
</organism>
<evidence type="ECO:0000256" key="1">
    <source>
        <dbReference type="SAM" id="MobiDB-lite"/>
    </source>
</evidence>